<dbReference type="UniPathway" id="UPA00988"/>
<dbReference type="VEuPathDB" id="FungiDB:AB675_6433"/>
<dbReference type="InterPro" id="IPR006849">
    <property type="entry name" value="Elp1"/>
</dbReference>
<reference evidence="3 4" key="1">
    <citation type="submission" date="2015-06" db="EMBL/GenBank/DDBJ databases">
        <title>Draft genome of the ant-associated black yeast Phialophora attae CBS 131958.</title>
        <authorList>
            <person name="Moreno L.F."/>
            <person name="Stielow B.J."/>
            <person name="de Hoog S."/>
            <person name="Vicente V.A."/>
            <person name="Weiss V.A."/>
            <person name="de Vries M."/>
            <person name="Cruz L.M."/>
            <person name="Souza E.M."/>
        </authorList>
    </citation>
    <scope>NUCLEOTIDE SEQUENCE [LARGE SCALE GENOMIC DNA]</scope>
    <source>
        <strain evidence="3 4">CBS 131958</strain>
    </source>
</reference>
<dbReference type="STRING" id="1664694.A0A0N0NQJ5"/>
<dbReference type="Pfam" id="PF23936">
    <property type="entry name" value="HB_ELP1"/>
    <property type="match status" value="1"/>
</dbReference>
<accession>A0A0N0NQJ5</accession>
<dbReference type="OrthoDB" id="3942833at2759"/>
<organism evidence="3 4">
    <name type="scientific">Cyphellophora attinorum</name>
    <dbReference type="NCBI Taxonomy" id="1664694"/>
    <lineage>
        <taxon>Eukaryota</taxon>
        <taxon>Fungi</taxon>
        <taxon>Dikarya</taxon>
        <taxon>Ascomycota</taxon>
        <taxon>Pezizomycotina</taxon>
        <taxon>Eurotiomycetes</taxon>
        <taxon>Chaetothyriomycetidae</taxon>
        <taxon>Chaetothyriales</taxon>
        <taxon>Cyphellophoraceae</taxon>
        <taxon>Cyphellophora</taxon>
    </lineage>
</organism>
<dbReference type="GO" id="GO:0033588">
    <property type="term" value="C:elongator holoenzyme complex"/>
    <property type="evidence" value="ECO:0007669"/>
    <property type="project" value="InterPro"/>
</dbReference>
<dbReference type="GO" id="GO:0002926">
    <property type="term" value="P:tRNA wobble base 5-methoxycarbonylmethyl-2-thiouridinylation"/>
    <property type="evidence" value="ECO:0007669"/>
    <property type="project" value="TreeGrafter"/>
</dbReference>
<evidence type="ECO:0000313" key="3">
    <source>
        <dbReference type="EMBL" id="KPI43981.1"/>
    </source>
</evidence>
<dbReference type="Proteomes" id="UP000038010">
    <property type="component" value="Unassembled WGS sequence"/>
</dbReference>
<feature type="compositionally biased region" description="Polar residues" evidence="1">
    <location>
        <begin position="1"/>
        <end position="11"/>
    </location>
</feature>
<dbReference type="GeneID" id="28738605"/>
<comment type="caution">
    <text evidence="3">The sequence shown here is derived from an EMBL/GenBank/DDBJ whole genome shotgun (WGS) entry which is preliminary data.</text>
</comment>
<feature type="region of interest" description="Disordered" evidence="1">
    <location>
        <begin position="1"/>
        <end position="50"/>
    </location>
</feature>
<sequence length="170" mass="18503">MTTTTFANGSLFTRAGAGSKFGGTQLSTASRKTSKTKRKEERKRARGKKGSVYEEEYLVNSLARLIERWNGTHEEVRRLLGGLARRGRREEARTVMEGMEEVQTLLSGLKSDIWPPSEPSETGQDCTLAGSRPSGADGVFWDSQVEVGEGGGASKEAPEVKAFKGSEVFV</sequence>
<dbReference type="EMBL" id="LFJN01000004">
    <property type="protein sequence ID" value="KPI43981.1"/>
    <property type="molecule type" value="Genomic_DNA"/>
</dbReference>
<proteinExistence type="predicted"/>
<keyword evidence="4" id="KW-1185">Reference proteome</keyword>
<dbReference type="PANTHER" id="PTHR12747:SF0">
    <property type="entry name" value="ELONGATOR COMPLEX PROTEIN 1"/>
    <property type="match status" value="1"/>
</dbReference>
<dbReference type="AlphaFoldDB" id="A0A0N0NQJ5"/>
<gene>
    <name evidence="3" type="ORF">AB675_6433</name>
</gene>
<dbReference type="GO" id="GO:0005829">
    <property type="term" value="C:cytosol"/>
    <property type="evidence" value="ECO:0007669"/>
    <property type="project" value="TreeGrafter"/>
</dbReference>
<evidence type="ECO:0000259" key="2">
    <source>
        <dbReference type="Pfam" id="PF23936"/>
    </source>
</evidence>
<dbReference type="RefSeq" id="XP_018003944.1">
    <property type="nucleotide sequence ID" value="XM_018146725.1"/>
</dbReference>
<feature type="domain" description="ELP1 three-helical bundle" evidence="2">
    <location>
        <begin position="10"/>
        <end position="107"/>
    </location>
</feature>
<dbReference type="GO" id="GO:0000049">
    <property type="term" value="F:tRNA binding"/>
    <property type="evidence" value="ECO:0007669"/>
    <property type="project" value="TreeGrafter"/>
</dbReference>
<evidence type="ECO:0000313" key="4">
    <source>
        <dbReference type="Proteomes" id="UP000038010"/>
    </source>
</evidence>
<dbReference type="InterPro" id="IPR056169">
    <property type="entry name" value="HB_ELP1"/>
</dbReference>
<name>A0A0N0NQJ5_9EURO</name>
<evidence type="ECO:0000256" key="1">
    <source>
        <dbReference type="SAM" id="MobiDB-lite"/>
    </source>
</evidence>
<protein>
    <submittedName>
        <fullName evidence="3">Elongator complex protein 1</fullName>
    </submittedName>
</protein>
<dbReference type="PANTHER" id="PTHR12747">
    <property type="entry name" value="ELONGATOR COMPLEX PROTEIN 1"/>
    <property type="match status" value="1"/>
</dbReference>